<accession>A0AAE1DJB7</accession>
<comment type="caution">
    <text evidence="1">The sequence shown here is derived from an EMBL/GenBank/DDBJ whole genome shotgun (WGS) entry which is preliminary data.</text>
</comment>
<evidence type="ECO:0000313" key="1">
    <source>
        <dbReference type="EMBL" id="KAK3772844.1"/>
    </source>
</evidence>
<reference evidence="1" key="1">
    <citation type="journal article" date="2023" name="G3 (Bethesda)">
        <title>A reference genome for the long-term kleptoplast-retaining sea slug Elysia crispata morphotype clarki.</title>
        <authorList>
            <person name="Eastman K.E."/>
            <person name="Pendleton A.L."/>
            <person name="Shaikh M.A."/>
            <person name="Suttiyut T."/>
            <person name="Ogas R."/>
            <person name="Tomko P."/>
            <person name="Gavelis G."/>
            <person name="Widhalm J.R."/>
            <person name="Wisecaver J.H."/>
        </authorList>
    </citation>
    <scope>NUCLEOTIDE SEQUENCE</scope>
    <source>
        <strain evidence="1">ECLA1</strain>
    </source>
</reference>
<organism evidence="1 2">
    <name type="scientific">Elysia crispata</name>
    <name type="common">lettuce slug</name>
    <dbReference type="NCBI Taxonomy" id="231223"/>
    <lineage>
        <taxon>Eukaryota</taxon>
        <taxon>Metazoa</taxon>
        <taxon>Spiralia</taxon>
        <taxon>Lophotrochozoa</taxon>
        <taxon>Mollusca</taxon>
        <taxon>Gastropoda</taxon>
        <taxon>Heterobranchia</taxon>
        <taxon>Euthyneura</taxon>
        <taxon>Panpulmonata</taxon>
        <taxon>Sacoglossa</taxon>
        <taxon>Placobranchoidea</taxon>
        <taxon>Plakobranchidae</taxon>
        <taxon>Elysia</taxon>
    </lineage>
</organism>
<dbReference type="AlphaFoldDB" id="A0AAE1DJB7"/>
<sequence>MTYPPRRICILSVSAVATGFCPEQPPYVDVRVTIFRAFLNYRHGHTEQYCQAKDGEAARSEAKGEHDYRVRLGRHPLFYR</sequence>
<evidence type="ECO:0000313" key="2">
    <source>
        <dbReference type="Proteomes" id="UP001283361"/>
    </source>
</evidence>
<dbReference type="EMBL" id="JAWDGP010003589">
    <property type="protein sequence ID" value="KAK3772844.1"/>
    <property type="molecule type" value="Genomic_DNA"/>
</dbReference>
<gene>
    <name evidence="1" type="ORF">RRG08_017408</name>
</gene>
<protein>
    <submittedName>
        <fullName evidence="1">Uncharacterized protein</fullName>
    </submittedName>
</protein>
<name>A0AAE1DJB7_9GAST</name>
<keyword evidence="2" id="KW-1185">Reference proteome</keyword>
<proteinExistence type="predicted"/>
<dbReference type="Proteomes" id="UP001283361">
    <property type="component" value="Unassembled WGS sequence"/>
</dbReference>